<dbReference type="GO" id="GO:0000932">
    <property type="term" value="C:P-body"/>
    <property type="evidence" value="ECO:0007669"/>
    <property type="project" value="UniProtKB-SubCell"/>
</dbReference>
<evidence type="ECO:0000259" key="10">
    <source>
        <dbReference type="Pfam" id="PF21289"/>
    </source>
</evidence>
<dbReference type="PANTHER" id="PTHR15598">
    <property type="entry name" value="ENHANCER OF MRNA-DECAPPING PROTEIN 4"/>
    <property type="match status" value="1"/>
</dbReference>
<feature type="domain" description="Enhancer of mRNA-decapping protein 4 C-terminal" evidence="10">
    <location>
        <begin position="827"/>
        <end position="932"/>
    </location>
</feature>
<evidence type="ECO:0000256" key="6">
    <source>
        <dbReference type="ARBA" id="ARBA00023054"/>
    </source>
</evidence>
<dbReference type="InterPro" id="IPR049404">
    <property type="entry name" value="EDC4_C"/>
</dbReference>
<dbReference type="InterPro" id="IPR015943">
    <property type="entry name" value="WD40/YVTN_repeat-like_dom_sf"/>
</dbReference>
<dbReference type="Pfam" id="PF21289">
    <property type="entry name" value="EDC4_C"/>
    <property type="match status" value="1"/>
</dbReference>
<evidence type="ECO:0000256" key="7">
    <source>
        <dbReference type="PROSITE-ProRule" id="PRU00221"/>
    </source>
</evidence>
<dbReference type="PROSITE" id="PS50082">
    <property type="entry name" value="WD_REPEATS_2"/>
    <property type="match status" value="1"/>
</dbReference>
<name>A0A7S3UC78_9CHLO</name>
<dbReference type="InterPro" id="IPR045152">
    <property type="entry name" value="EDC4-like"/>
</dbReference>
<dbReference type="FunFam" id="1.10.220.100:FF:000001">
    <property type="entry name" value="Enhancer of mRNA-decapping protein 4"/>
    <property type="match status" value="1"/>
</dbReference>
<dbReference type="Pfam" id="PF16529">
    <property type="entry name" value="Ge1_WD40"/>
    <property type="match status" value="1"/>
</dbReference>
<dbReference type="AlphaFoldDB" id="A0A7S3UC78"/>
<comment type="similarity">
    <text evidence="2">Belongs to the WD repeat EDC4 family.</text>
</comment>
<dbReference type="SMART" id="SM00320">
    <property type="entry name" value="WD40"/>
    <property type="match status" value="3"/>
</dbReference>
<evidence type="ECO:0000256" key="2">
    <source>
        <dbReference type="ARBA" id="ARBA00009639"/>
    </source>
</evidence>
<feature type="region of interest" description="Disordered" evidence="8">
    <location>
        <begin position="460"/>
        <end position="574"/>
    </location>
</feature>
<keyword evidence="3" id="KW-0963">Cytoplasm</keyword>
<accession>A0A7S3UC78</accession>
<dbReference type="InterPro" id="IPR001680">
    <property type="entry name" value="WD40_rpt"/>
</dbReference>
<sequence>MAGFDLQSFLKSVPSTESRSVGVQEMESSATSATAGKRSAAATAMAKAVLRQSQADEAKREKRIPSGQRLEGDEVFDVDEPRDQSNQAQLSVSPITMYNSEGKSRGRIIAVNEKYICYGLKGGPIRVLNPKTGVKTLLRGHAAPVSDMAFFSQKMDVLGSVSNDGKLFVRRLKEKDEGEDAVDIEDEVLMSLQVHLSREHGDPLFCWHPSLPDGFACAFGNQVFICSISSCIVGNGKSRDIVCNLDQSPPKGVAVLPTMEEEVSAVKFSPKGLLLAIGSIDGQLFVWSMPGAGSDSTSTKLLSNFEPYGKEAIGSIHWLQTSTDKPVLMTGNSSNSDIRLWRLEGERYTCPQTLKFVSSRHGVHAFSNVVDVVEDANLVILANSKTNTLYTVHYGEGKGLELCLDYLSEHIIAQPILSFVAHTADAGASNGNNKMVNVFAVQPKAIQQYFINTEICVPPEENTTEGMSEVESAVEEKPAQRTHRSPRGEKAFESPTETGNKQQPRLLTPSQIMQLAGSAGKNSQRRQSGQGYEESANEDLPAKQEDHNISQGSTSDGLSESGPGTHAEAEDAPKVRLLVRPTNSEAPSPDARIKQLEEEVQKLKTDTTAAVAKEGRRLEASLIKAIKANSQESQGMEKKRMEKLVLAMSQTILQDLPRQLADTVKAEMAALEEKIADSIAASVTSSLEASTAKTIQNRLPGAIKGTLTEALRSNFQASVIPSFEAAVREMFAQIDASLTAGLQQQINSTSEVAKVSDLLEQASQLTETLRVEITEGQRKLLAIAADERSRALKQQSGLQSHTGDGSGMMGTSLEQLEAKLDPTIELKGLVEARKYEEAYNKVLSLGDVETVVWLCKQVDATAIFNFTPPLLSQGVLLSLMQQLSTDLQKDTTLKLSWIQNTALALDPQDPVLSVHMRPILQSTFVALNNRLRTARSGEAGQIKLVIHLMNSLLTACK</sequence>
<feature type="compositionally biased region" description="Polar residues" evidence="8">
    <location>
        <begin position="520"/>
        <end position="530"/>
    </location>
</feature>
<evidence type="ECO:0000256" key="8">
    <source>
        <dbReference type="SAM" id="MobiDB-lite"/>
    </source>
</evidence>
<reference evidence="11" key="1">
    <citation type="submission" date="2021-01" db="EMBL/GenBank/DDBJ databases">
        <authorList>
            <person name="Corre E."/>
            <person name="Pelletier E."/>
            <person name="Niang G."/>
            <person name="Scheremetjew M."/>
            <person name="Finn R."/>
            <person name="Kale V."/>
            <person name="Holt S."/>
            <person name="Cochrane G."/>
            <person name="Meng A."/>
            <person name="Brown T."/>
            <person name="Cohen L."/>
        </authorList>
    </citation>
    <scope>NUCLEOTIDE SEQUENCE</scope>
    <source>
        <strain evidence="11">CCMP1897</strain>
    </source>
</reference>
<keyword evidence="4 7" id="KW-0853">WD repeat</keyword>
<dbReference type="InterPro" id="IPR032401">
    <property type="entry name" value="EDC4_WD40"/>
</dbReference>
<evidence type="ECO:0008006" key="12">
    <source>
        <dbReference type="Google" id="ProtNLM"/>
    </source>
</evidence>
<dbReference type="PANTHER" id="PTHR15598:SF5">
    <property type="entry name" value="ENHANCER OF MRNA-DECAPPING PROTEIN 4"/>
    <property type="match status" value="1"/>
</dbReference>
<keyword evidence="6" id="KW-0175">Coiled coil</keyword>
<feature type="domain" description="Enhancer of mRNA-decapping protein 4 WD40 repeat region" evidence="9">
    <location>
        <begin position="92"/>
        <end position="393"/>
    </location>
</feature>
<comment type="subcellular location">
    <subcellularLocation>
        <location evidence="1">Cytoplasm</location>
        <location evidence="1">P-body</location>
    </subcellularLocation>
</comment>
<evidence type="ECO:0000256" key="4">
    <source>
        <dbReference type="ARBA" id="ARBA00022574"/>
    </source>
</evidence>
<dbReference type="InterPro" id="IPR036322">
    <property type="entry name" value="WD40_repeat_dom_sf"/>
</dbReference>
<evidence type="ECO:0000256" key="1">
    <source>
        <dbReference type="ARBA" id="ARBA00004201"/>
    </source>
</evidence>
<evidence type="ECO:0000259" key="9">
    <source>
        <dbReference type="Pfam" id="PF16529"/>
    </source>
</evidence>
<gene>
    <name evidence="11" type="ORF">PSAL00342_LOCUS1132</name>
</gene>
<protein>
    <recommendedName>
        <fullName evidence="12">Enhancer of mRNA-decapping protein 4 WD40 repeat region domain-containing protein</fullName>
    </recommendedName>
</protein>
<dbReference type="PROSITE" id="PS50294">
    <property type="entry name" value="WD_REPEATS_REGION"/>
    <property type="match status" value="1"/>
</dbReference>
<evidence type="ECO:0000313" key="11">
    <source>
        <dbReference type="EMBL" id="CAE0607315.1"/>
    </source>
</evidence>
<dbReference type="GO" id="GO:0031087">
    <property type="term" value="P:deadenylation-independent decapping of nuclear-transcribed mRNA"/>
    <property type="evidence" value="ECO:0007669"/>
    <property type="project" value="InterPro"/>
</dbReference>
<proteinExistence type="inferred from homology"/>
<evidence type="ECO:0000256" key="5">
    <source>
        <dbReference type="ARBA" id="ARBA00022737"/>
    </source>
</evidence>
<feature type="compositionally biased region" description="Polar residues" evidence="8">
    <location>
        <begin position="9"/>
        <end position="21"/>
    </location>
</feature>
<dbReference type="Gene3D" id="2.130.10.10">
    <property type="entry name" value="YVTN repeat-like/Quinoprotein amine dehydrogenase"/>
    <property type="match status" value="2"/>
</dbReference>
<feature type="repeat" description="WD" evidence="7">
    <location>
        <begin position="256"/>
        <end position="289"/>
    </location>
</feature>
<keyword evidence="5" id="KW-0677">Repeat</keyword>
<organism evidence="11">
    <name type="scientific">Picocystis salinarum</name>
    <dbReference type="NCBI Taxonomy" id="88271"/>
    <lineage>
        <taxon>Eukaryota</taxon>
        <taxon>Viridiplantae</taxon>
        <taxon>Chlorophyta</taxon>
        <taxon>Picocystophyceae</taxon>
        <taxon>Picocystales</taxon>
        <taxon>Picocystaceae</taxon>
        <taxon>Picocystis</taxon>
    </lineage>
</organism>
<dbReference type="Gene3D" id="1.10.220.100">
    <property type="entry name" value="conserved c-terminal region of ge- 1"/>
    <property type="match status" value="1"/>
</dbReference>
<evidence type="ECO:0000256" key="3">
    <source>
        <dbReference type="ARBA" id="ARBA00022490"/>
    </source>
</evidence>
<feature type="region of interest" description="Disordered" evidence="8">
    <location>
        <begin position="1"/>
        <end position="74"/>
    </location>
</feature>
<feature type="compositionally biased region" description="Low complexity" evidence="8">
    <location>
        <begin position="28"/>
        <end position="48"/>
    </location>
</feature>
<feature type="compositionally biased region" description="Polar residues" evidence="8">
    <location>
        <begin position="549"/>
        <end position="558"/>
    </location>
</feature>
<dbReference type="SUPFAM" id="SSF50978">
    <property type="entry name" value="WD40 repeat-like"/>
    <property type="match status" value="1"/>
</dbReference>
<dbReference type="InterPro" id="IPR044938">
    <property type="entry name" value="EDC4_C_sf"/>
</dbReference>
<feature type="compositionally biased region" description="Basic and acidic residues" evidence="8">
    <location>
        <begin position="54"/>
        <end position="64"/>
    </location>
</feature>
<dbReference type="EMBL" id="HBIS01001297">
    <property type="protein sequence ID" value="CAE0607315.1"/>
    <property type="molecule type" value="Transcribed_RNA"/>
</dbReference>
<feature type="compositionally biased region" description="Polar residues" evidence="8">
    <location>
        <begin position="495"/>
        <end position="513"/>
    </location>
</feature>